<accession>A0A7R9HL46</accession>
<organism evidence="1">
    <name type="scientific">Timema monikensis</name>
    <dbReference type="NCBI Taxonomy" id="170555"/>
    <lineage>
        <taxon>Eukaryota</taxon>
        <taxon>Metazoa</taxon>
        <taxon>Ecdysozoa</taxon>
        <taxon>Arthropoda</taxon>
        <taxon>Hexapoda</taxon>
        <taxon>Insecta</taxon>
        <taxon>Pterygota</taxon>
        <taxon>Neoptera</taxon>
        <taxon>Polyneoptera</taxon>
        <taxon>Phasmatodea</taxon>
        <taxon>Timematodea</taxon>
        <taxon>Timematoidea</taxon>
        <taxon>Timematidae</taxon>
        <taxon>Timema</taxon>
    </lineage>
</organism>
<name>A0A7R9HL46_9NEOP</name>
<reference evidence="1" key="1">
    <citation type="submission" date="2020-11" db="EMBL/GenBank/DDBJ databases">
        <authorList>
            <person name="Tran Van P."/>
        </authorList>
    </citation>
    <scope>NUCLEOTIDE SEQUENCE</scope>
</reference>
<protein>
    <submittedName>
        <fullName evidence="1">Uncharacterized protein</fullName>
    </submittedName>
</protein>
<sequence length="187" mass="21142">MNYQAHIEQACASALTVMHKIISIGRRRLHIPMKVISMYHQALLVTIVGYGAHRPRNILPAKKLLSLQRNVLMRMTGAYRSVATDTLTTVLEIRPLDLQVRKKAACYWLKRVAFEMVEMLTKAGVRTLIGIDSAIGKEWQEIWRTIGIGRRTFSVLPSIAERVELKHLNPSQGLVHFLTGKGPYKAS</sequence>
<dbReference type="AlphaFoldDB" id="A0A7R9HL46"/>
<gene>
    <name evidence="1" type="ORF">TMSB3V08_LOCUS3256</name>
</gene>
<evidence type="ECO:0000313" key="1">
    <source>
        <dbReference type="EMBL" id="CAD7426368.1"/>
    </source>
</evidence>
<proteinExistence type="predicted"/>
<dbReference type="EMBL" id="OB793185">
    <property type="protein sequence ID" value="CAD7426368.1"/>
    <property type="molecule type" value="Genomic_DNA"/>
</dbReference>